<dbReference type="PROSITE" id="PS50053">
    <property type="entry name" value="UBIQUITIN_2"/>
    <property type="match status" value="1"/>
</dbReference>
<dbReference type="SUPFAM" id="SSF54236">
    <property type="entry name" value="Ubiquitin-like"/>
    <property type="match status" value="1"/>
</dbReference>
<dbReference type="Proteomes" id="UP000601435">
    <property type="component" value="Unassembled WGS sequence"/>
</dbReference>
<dbReference type="PROSITE" id="PS50297">
    <property type="entry name" value="ANK_REP_REGION"/>
    <property type="match status" value="5"/>
</dbReference>
<accession>A0A812T811</accession>
<feature type="repeat" description="ANK" evidence="3">
    <location>
        <begin position="383"/>
        <end position="415"/>
    </location>
</feature>
<dbReference type="InterPro" id="IPR002110">
    <property type="entry name" value="Ankyrin_rpt"/>
</dbReference>
<feature type="domain" description="Ubiquitin-like" evidence="4">
    <location>
        <begin position="26"/>
        <end position="59"/>
    </location>
</feature>
<dbReference type="InterPro" id="IPR029071">
    <property type="entry name" value="Ubiquitin-like_domsf"/>
</dbReference>
<dbReference type="GO" id="GO:0045944">
    <property type="term" value="P:positive regulation of transcription by RNA polymerase II"/>
    <property type="evidence" value="ECO:0007669"/>
    <property type="project" value="TreeGrafter"/>
</dbReference>
<proteinExistence type="predicted"/>
<dbReference type="Gene3D" id="1.25.40.20">
    <property type="entry name" value="Ankyrin repeat-containing domain"/>
    <property type="match status" value="3"/>
</dbReference>
<gene>
    <name evidence="5" type="primary">ANKRD50</name>
    <name evidence="5" type="ORF">SNEC2469_LOCUS14611</name>
</gene>
<dbReference type="InterPro" id="IPR000626">
    <property type="entry name" value="Ubiquitin-like_dom"/>
</dbReference>
<feature type="repeat" description="ANK" evidence="3">
    <location>
        <begin position="129"/>
        <end position="161"/>
    </location>
</feature>
<dbReference type="Pfam" id="PF12796">
    <property type="entry name" value="Ank_2"/>
    <property type="match status" value="3"/>
</dbReference>
<dbReference type="PANTHER" id="PTHR24193:SF121">
    <property type="entry name" value="ADA2A-CONTAINING COMPLEX COMPONENT 3, ISOFORM D"/>
    <property type="match status" value="1"/>
</dbReference>
<comment type="caution">
    <text evidence="5">The sequence shown here is derived from an EMBL/GenBank/DDBJ whole genome shotgun (WGS) entry which is preliminary data.</text>
</comment>
<keyword evidence="6" id="KW-1185">Reference proteome</keyword>
<reference evidence="5" key="1">
    <citation type="submission" date="2021-02" db="EMBL/GenBank/DDBJ databases">
        <authorList>
            <person name="Dougan E. K."/>
            <person name="Rhodes N."/>
            <person name="Thang M."/>
            <person name="Chan C."/>
        </authorList>
    </citation>
    <scope>NUCLEOTIDE SEQUENCE</scope>
</reference>
<feature type="repeat" description="ANK" evidence="3">
    <location>
        <begin position="195"/>
        <end position="227"/>
    </location>
</feature>
<feature type="repeat" description="ANK" evidence="3">
    <location>
        <begin position="262"/>
        <end position="294"/>
    </location>
</feature>
<dbReference type="OrthoDB" id="10264606at2759"/>
<dbReference type="PANTHER" id="PTHR24193">
    <property type="entry name" value="ANKYRIN REPEAT PROTEIN"/>
    <property type="match status" value="1"/>
</dbReference>
<protein>
    <submittedName>
        <fullName evidence="5">ANKRD50 protein</fullName>
    </submittedName>
</protein>
<evidence type="ECO:0000256" key="2">
    <source>
        <dbReference type="ARBA" id="ARBA00023043"/>
    </source>
</evidence>
<sequence length="479" mass="53024">MLRVCWAIGGEELATFSVRDVRHVHQPVKYLKTLLRERCSIPVSIQKLLHDGHPLNDSQLQWRDEPMELMLVLASCHGQQDQDRKLLEKLNGELSEYAVRHGNAEVVRRLLDAGADKDCPAFSSLHFAASETVLVLAAGLGHLGVVELLLERGALIDGRRRDGRTALSCSGLNRHVEVSRLLLQAGAHPDLFDSYGMTALHDAALEGHVETVDLLVEYGAELDLQTWNSHGTPLIEACRRGRVRSARSLLAARASHDLSDFGGKTALHHAAQEGHKKTVELLLQHGADTNWQSCCGSTALIEACRKPNGEETFGRRRERRVYSNDTPYDWSIEWLSDGDDDRTADFHLRPDREPMHERFWRGNIQAAKLLLEARARHDLSDSGGMTALHHAAQKGHVEVLTLLLQHGAATDFQSSNGRTPLIEACREGHVRAALLLLEARARQDLSDSGGMTALDHAAQQGHTEISELLSTTCPCLDEP</sequence>
<name>A0A812T811_9DINO</name>
<dbReference type="InterPro" id="IPR036770">
    <property type="entry name" value="Ankyrin_rpt-contain_sf"/>
</dbReference>
<evidence type="ECO:0000256" key="1">
    <source>
        <dbReference type="ARBA" id="ARBA00022737"/>
    </source>
</evidence>
<evidence type="ECO:0000313" key="6">
    <source>
        <dbReference type="Proteomes" id="UP000601435"/>
    </source>
</evidence>
<dbReference type="PRINTS" id="PR01415">
    <property type="entry name" value="ANKYRIN"/>
</dbReference>
<dbReference type="PROSITE" id="PS50088">
    <property type="entry name" value="ANK_REPEAT"/>
    <property type="match status" value="6"/>
</dbReference>
<feature type="repeat" description="ANK" evidence="3">
    <location>
        <begin position="416"/>
        <end position="448"/>
    </location>
</feature>
<organism evidence="5 6">
    <name type="scientific">Symbiodinium necroappetens</name>
    <dbReference type="NCBI Taxonomy" id="1628268"/>
    <lineage>
        <taxon>Eukaryota</taxon>
        <taxon>Sar</taxon>
        <taxon>Alveolata</taxon>
        <taxon>Dinophyceae</taxon>
        <taxon>Suessiales</taxon>
        <taxon>Symbiodiniaceae</taxon>
        <taxon>Symbiodinium</taxon>
    </lineage>
</organism>
<dbReference type="GO" id="GO:0000976">
    <property type="term" value="F:transcription cis-regulatory region binding"/>
    <property type="evidence" value="ECO:0007669"/>
    <property type="project" value="TreeGrafter"/>
</dbReference>
<dbReference type="AlphaFoldDB" id="A0A812T811"/>
<keyword evidence="2 3" id="KW-0040">ANK repeat</keyword>
<dbReference type="CDD" id="cd17039">
    <property type="entry name" value="Ubl_ubiquitin_like"/>
    <property type="match status" value="1"/>
</dbReference>
<evidence type="ECO:0000259" key="4">
    <source>
        <dbReference type="PROSITE" id="PS50053"/>
    </source>
</evidence>
<dbReference type="EMBL" id="CAJNJA010023475">
    <property type="protein sequence ID" value="CAE7511447.1"/>
    <property type="molecule type" value="Genomic_DNA"/>
</dbReference>
<evidence type="ECO:0000256" key="3">
    <source>
        <dbReference type="PROSITE-ProRule" id="PRU00023"/>
    </source>
</evidence>
<dbReference type="SUPFAM" id="SSF48403">
    <property type="entry name" value="Ankyrin repeat"/>
    <property type="match status" value="2"/>
</dbReference>
<evidence type="ECO:0000313" key="5">
    <source>
        <dbReference type="EMBL" id="CAE7511447.1"/>
    </source>
</evidence>
<dbReference type="Pfam" id="PF00023">
    <property type="entry name" value="Ank"/>
    <property type="match status" value="1"/>
</dbReference>
<feature type="repeat" description="ANK" evidence="3">
    <location>
        <begin position="162"/>
        <end position="194"/>
    </location>
</feature>
<dbReference type="SMART" id="SM00248">
    <property type="entry name" value="ANK"/>
    <property type="match status" value="10"/>
</dbReference>
<dbReference type="GO" id="GO:0005634">
    <property type="term" value="C:nucleus"/>
    <property type="evidence" value="ECO:0007669"/>
    <property type="project" value="TreeGrafter"/>
</dbReference>
<keyword evidence="1" id="KW-0677">Repeat</keyword>
<dbReference type="InterPro" id="IPR050663">
    <property type="entry name" value="Ankyrin-SOCS_Box"/>
</dbReference>